<dbReference type="SUPFAM" id="SSF53167">
    <property type="entry name" value="Purine and uridine phosphorylases"/>
    <property type="match status" value="1"/>
</dbReference>
<dbReference type="InterPro" id="IPR000845">
    <property type="entry name" value="Nucleoside_phosphorylase_d"/>
</dbReference>
<dbReference type="InterPro" id="IPR053137">
    <property type="entry name" value="NLR-like"/>
</dbReference>
<name>A0A0U5FZK9_ASPCI</name>
<dbReference type="AlphaFoldDB" id="A0A0U5FZK9"/>
<dbReference type="EMBL" id="CDMC01000004">
    <property type="protein sequence ID" value="CEL05008.1"/>
    <property type="molecule type" value="Genomic_DNA"/>
</dbReference>
<dbReference type="PANTHER" id="PTHR46082:SF11">
    <property type="entry name" value="AAA+ ATPASE DOMAIN-CONTAINING PROTEIN-RELATED"/>
    <property type="match status" value="1"/>
</dbReference>
<evidence type="ECO:0000313" key="3">
    <source>
        <dbReference type="EMBL" id="CEL05008.1"/>
    </source>
</evidence>
<feature type="domain" description="Nucleoside phosphorylase" evidence="2">
    <location>
        <begin position="418"/>
        <end position="682"/>
    </location>
</feature>
<dbReference type="Proteomes" id="UP000054771">
    <property type="component" value="Unassembled WGS sequence"/>
</dbReference>
<dbReference type="PANTHER" id="PTHR46082">
    <property type="entry name" value="ATP/GTP-BINDING PROTEIN-RELATED"/>
    <property type="match status" value="1"/>
</dbReference>
<reference evidence="4" key="1">
    <citation type="journal article" date="2016" name="Genome Announc.">
        <title>Draft genome sequences of fungus Aspergillus calidoustus.</title>
        <authorList>
            <person name="Horn F."/>
            <person name="Linde J."/>
            <person name="Mattern D.J."/>
            <person name="Walther G."/>
            <person name="Guthke R."/>
            <person name="Scherlach K."/>
            <person name="Martin K."/>
            <person name="Brakhage A.A."/>
            <person name="Petzke L."/>
            <person name="Valiante V."/>
        </authorList>
    </citation>
    <scope>NUCLEOTIDE SEQUENCE [LARGE SCALE GENOMIC DNA]</scope>
    <source>
        <strain evidence="4">SF006504</strain>
    </source>
</reference>
<dbReference type="InterPro" id="IPR035994">
    <property type="entry name" value="Nucleoside_phosphorylase_sf"/>
</dbReference>
<dbReference type="GO" id="GO:0009116">
    <property type="term" value="P:nucleoside metabolic process"/>
    <property type="evidence" value="ECO:0007669"/>
    <property type="project" value="InterPro"/>
</dbReference>
<accession>A0A0U5FZK9</accession>
<proteinExistence type="predicted"/>
<evidence type="ECO:0000313" key="4">
    <source>
        <dbReference type="Proteomes" id="UP000054771"/>
    </source>
</evidence>
<dbReference type="OMA" id="EYACATA"/>
<feature type="region of interest" description="Disordered" evidence="1">
    <location>
        <begin position="370"/>
        <end position="410"/>
    </location>
</feature>
<dbReference type="STRING" id="454130.A0A0U5FZK9"/>
<feature type="compositionally biased region" description="Low complexity" evidence="1">
    <location>
        <begin position="386"/>
        <end position="399"/>
    </location>
</feature>
<protein>
    <recommendedName>
        <fullName evidence="2">Nucleoside phosphorylase domain-containing protein</fullName>
    </recommendedName>
</protein>
<sequence length="749" mass="82843">MESLIDIDTHHYTGATDAHYHISRSGLPQPLASGAVKRATLHAGLIVTDGSKYAIGFKDIPLHISRHNGYILKLRWISTRFLVMWDDEEKRGWLVNGTSALLHLVRASLKYDMHSEFEDVFLFRAEDLVEALERYHPSSAVKILLDPANRKLKLYEKASGYLHLEDRVESVYNSLEQILDYQTGVIETSGVRPRNELEGWDFKDLASEQDQCHLRVAVLKNPGWVDFARDIHAVSLFGRGFGDIIKPAPEAATPCGQWTVLPKNNYYLAACAADLLKLIDLHGDQKAQPRRVSENVMWHNPNKVIAGCACEGRALGNCFDPVQILLPVSFPSFPTDMLPITSVPLNSRGAIIFGYDASLKPVWPVTEDLEGELGSSEDSGTQFHDSGIGQSIGPPGSVSRTKSPSTDSEPFTVHNYRAGIVCTLPKELLAVRALFDERHANVQIPPEDTNHYALGRMGEHNVVAACLPCGVYGTNSAADVVSHMIRTFPVKFCLLVGIGGGMPSSKNDIRLGDVVVSQTGVIQYDLGKALGNGTFEAIGRLHRPPRFLTTAMAILQGDPDGSPVILQKYIDQIGKRRPEYRYPGKEKDQLFSSDYLHHPTFEDCEKCDGPVHIRGSRTHTHPVIHYGLVASGNTVMKDARIRDRMAAERGFLCVEMEAAGVMETVPFLAIRGICDYADSHKNKIWQEYASATAAGYAKLFLSAVRNTPDPSSGSSTKLLPPHAKLRKSASQYRKSLPTYLSRCDKTKEY</sequence>
<dbReference type="GO" id="GO:0003824">
    <property type="term" value="F:catalytic activity"/>
    <property type="evidence" value="ECO:0007669"/>
    <property type="project" value="InterPro"/>
</dbReference>
<dbReference type="Pfam" id="PF01048">
    <property type="entry name" value="PNP_UDP_1"/>
    <property type="match status" value="1"/>
</dbReference>
<dbReference type="OrthoDB" id="1658288at2759"/>
<feature type="compositionally biased region" description="Polar residues" evidence="1">
    <location>
        <begin position="400"/>
        <end position="409"/>
    </location>
</feature>
<evidence type="ECO:0000259" key="2">
    <source>
        <dbReference type="Pfam" id="PF01048"/>
    </source>
</evidence>
<evidence type="ECO:0000256" key="1">
    <source>
        <dbReference type="SAM" id="MobiDB-lite"/>
    </source>
</evidence>
<organism evidence="3 4">
    <name type="scientific">Aspergillus calidoustus</name>
    <dbReference type="NCBI Taxonomy" id="454130"/>
    <lineage>
        <taxon>Eukaryota</taxon>
        <taxon>Fungi</taxon>
        <taxon>Dikarya</taxon>
        <taxon>Ascomycota</taxon>
        <taxon>Pezizomycotina</taxon>
        <taxon>Eurotiomycetes</taxon>
        <taxon>Eurotiomycetidae</taxon>
        <taxon>Eurotiales</taxon>
        <taxon>Aspergillaceae</taxon>
        <taxon>Aspergillus</taxon>
        <taxon>Aspergillus subgen. Nidulantes</taxon>
    </lineage>
</organism>
<gene>
    <name evidence="3" type="ORF">ASPCAL06130</name>
</gene>
<feature type="region of interest" description="Disordered" evidence="1">
    <location>
        <begin position="710"/>
        <end position="732"/>
    </location>
</feature>
<keyword evidence="4" id="KW-1185">Reference proteome</keyword>
<dbReference type="Gene3D" id="3.40.50.1580">
    <property type="entry name" value="Nucleoside phosphorylase domain"/>
    <property type="match status" value="1"/>
</dbReference>